<keyword evidence="2" id="KW-1185">Reference proteome</keyword>
<dbReference type="AlphaFoldDB" id="A0AAD3TDX4"/>
<proteinExistence type="predicted"/>
<accession>A0AAD3TDX4</accession>
<protein>
    <submittedName>
        <fullName evidence="1">Uncharacterized protein</fullName>
    </submittedName>
</protein>
<comment type="caution">
    <text evidence="1">The sequence shown here is derived from an EMBL/GenBank/DDBJ whole genome shotgun (WGS) entry which is preliminary data.</text>
</comment>
<reference evidence="1" key="1">
    <citation type="submission" date="2023-05" db="EMBL/GenBank/DDBJ databases">
        <title>Nepenthes gracilis genome sequencing.</title>
        <authorList>
            <person name="Fukushima K."/>
        </authorList>
    </citation>
    <scope>NUCLEOTIDE SEQUENCE</scope>
    <source>
        <strain evidence="1">SING2019-196</strain>
    </source>
</reference>
<gene>
    <name evidence="1" type="ORF">Nepgr_030121</name>
</gene>
<name>A0AAD3TDX4_NEPGR</name>
<evidence type="ECO:0000313" key="1">
    <source>
        <dbReference type="EMBL" id="GMH28278.1"/>
    </source>
</evidence>
<evidence type="ECO:0000313" key="2">
    <source>
        <dbReference type="Proteomes" id="UP001279734"/>
    </source>
</evidence>
<dbReference type="Proteomes" id="UP001279734">
    <property type="component" value="Unassembled WGS sequence"/>
</dbReference>
<organism evidence="1 2">
    <name type="scientific">Nepenthes gracilis</name>
    <name type="common">Slender pitcher plant</name>
    <dbReference type="NCBI Taxonomy" id="150966"/>
    <lineage>
        <taxon>Eukaryota</taxon>
        <taxon>Viridiplantae</taxon>
        <taxon>Streptophyta</taxon>
        <taxon>Embryophyta</taxon>
        <taxon>Tracheophyta</taxon>
        <taxon>Spermatophyta</taxon>
        <taxon>Magnoliopsida</taxon>
        <taxon>eudicotyledons</taxon>
        <taxon>Gunneridae</taxon>
        <taxon>Pentapetalae</taxon>
        <taxon>Caryophyllales</taxon>
        <taxon>Nepenthaceae</taxon>
        <taxon>Nepenthes</taxon>
    </lineage>
</organism>
<dbReference type="EMBL" id="BSYO01000034">
    <property type="protein sequence ID" value="GMH28278.1"/>
    <property type="molecule type" value="Genomic_DNA"/>
</dbReference>
<sequence>MGPLPSSVQSAEPLTKLSARCGSMRVPVRPRMNFLMYSFSKTNETLAAKDSRLRLELRLASQHETTNSLGKLGIPPDCDEARASERESCSDRRYYKACGILSKALRVLLPEETSCGLAPRF</sequence>